<accession>A0A2T8ILW4</accession>
<feature type="region of interest" description="Disordered" evidence="1">
    <location>
        <begin position="1"/>
        <end position="20"/>
    </location>
</feature>
<dbReference type="PANTHER" id="PTHR34835:SF60">
    <property type="entry name" value="OS10G0490300 PROTEIN"/>
    <property type="match status" value="1"/>
</dbReference>
<dbReference type="EMBL" id="CM008050">
    <property type="protein sequence ID" value="PVH38665.1"/>
    <property type="molecule type" value="Genomic_DNA"/>
</dbReference>
<feature type="compositionally biased region" description="Polar residues" evidence="1">
    <location>
        <begin position="409"/>
        <end position="430"/>
    </location>
</feature>
<protein>
    <submittedName>
        <fullName evidence="2">Uncharacterized protein</fullName>
    </submittedName>
</protein>
<feature type="region of interest" description="Disordered" evidence="1">
    <location>
        <begin position="386"/>
        <end position="434"/>
    </location>
</feature>
<name>A0A2T8ILW4_9POAL</name>
<gene>
    <name evidence="2" type="ORF">PAHAL_5G320500</name>
</gene>
<proteinExistence type="predicted"/>
<dbReference type="Proteomes" id="UP000243499">
    <property type="component" value="Chromosome 5"/>
</dbReference>
<dbReference type="Gramene" id="PVH38665">
    <property type="protein sequence ID" value="PVH38665"/>
    <property type="gene ID" value="PAHAL_5G320500"/>
</dbReference>
<sequence>MLESDGDSAQSEGSSFSDDQDLKRELYKEVLLDKMKIKSVTKSKDAFTRYSVTTFSSILDSLNTSTEKSYRELWFRVTADFDKCFVPNKFVKWVANVVDYKSGNIVVDGKIILLIKESIHCVLGIPIGGNSFPSNTACGKEVVLNKFQKNSIPSVKFFANNLEKGEELSDEDVFICFIIVPLSSFLCPNSSITSSPKHFGIFADIARVKDFDRSGYVLDDWLLDSIKLFKKSKSSRVKDNRTLGGCLYYLAVIYLDFVDFGPRRLPNTLPHICVWKGNMIKTYSDLDMKNNGSYSFRPVLDLATLATQRTSIFLAPHPPTSSLEKNSPLNGPPTQKDSEIHPHQLPHNDLIPSSSNYNSSALNQEHVNRILEKLAKTDPFIRSMKAKMASSTPPQSPPNAPRSVMNPLQDITNVDVSGSQHTPKSPPSSRSCDKQRDVILLQDDVEFVPDSFSPQLHCGDRRVVVEKESLPRVTPKLSKKREASTSSQNVTFSSISKVLDLSKSPEVEVLGQTSFSQSIRDMTRRFDHIYNKRLRTSQVPCLPPYDQGAPGLHDLGLGNLYLFCQPIILETVQLVVKCQYMVLEGL</sequence>
<evidence type="ECO:0000313" key="2">
    <source>
        <dbReference type="EMBL" id="PVH38665.1"/>
    </source>
</evidence>
<organism evidence="2">
    <name type="scientific">Panicum hallii</name>
    <dbReference type="NCBI Taxonomy" id="206008"/>
    <lineage>
        <taxon>Eukaryota</taxon>
        <taxon>Viridiplantae</taxon>
        <taxon>Streptophyta</taxon>
        <taxon>Embryophyta</taxon>
        <taxon>Tracheophyta</taxon>
        <taxon>Spermatophyta</taxon>
        <taxon>Magnoliopsida</taxon>
        <taxon>Liliopsida</taxon>
        <taxon>Poales</taxon>
        <taxon>Poaceae</taxon>
        <taxon>PACMAD clade</taxon>
        <taxon>Panicoideae</taxon>
        <taxon>Panicodae</taxon>
        <taxon>Paniceae</taxon>
        <taxon>Panicinae</taxon>
        <taxon>Panicum</taxon>
        <taxon>Panicum sect. Panicum</taxon>
    </lineage>
</organism>
<feature type="region of interest" description="Disordered" evidence="1">
    <location>
        <begin position="315"/>
        <end position="359"/>
    </location>
</feature>
<feature type="compositionally biased region" description="Polar residues" evidence="1">
    <location>
        <begin position="7"/>
        <end position="17"/>
    </location>
</feature>
<evidence type="ECO:0000256" key="1">
    <source>
        <dbReference type="SAM" id="MobiDB-lite"/>
    </source>
</evidence>
<dbReference type="PANTHER" id="PTHR34835">
    <property type="entry name" value="OS07G0283600 PROTEIN-RELATED"/>
    <property type="match status" value="1"/>
</dbReference>
<dbReference type="AlphaFoldDB" id="A0A2T8ILW4"/>
<feature type="compositionally biased region" description="Polar residues" evidence="1">
    <location>
        <begin position="320"/>
        <end position="335"/>
    </location>
</feature>
<reference evidence="2" key="1">
    <citation type="submission" date="2018-04" db="EMBL/GenBank/DDBJ databases">
        <title>WGS assembly of Panicum hallii.</title>
        <authorList>
            <person name="Lovell J."/>
            <person name="Jenkins J."/>
            <person name="Lowry D."/>
            <person name="Mamidi S."/>
            <person name="Sreedasyam A."/>
            <person name="Weng X."/>
            <person name="Barry K."/>
            <person name="Bonette J."/>
            <person name="Campitelli B."/>
            <person name="Daum C."/>
            <person name="Gordon S."/>
            <person name="Gould B."/>
            <person name="Lipzen A."/>
            <person name="Macqueen A."/>
            <person name="Palacio-Mejia J."/>
            <person name="Plott C."/>
            <person name="Shakirov E."/>
            <person name="Shu S."/>
            <person name="Yoshinaga Y."/>
            <person name="Zane M."/>
            <person name="Rokhsar D."/>
            <person name="Grimwood J."/>
            <person name="Schmutz J."/>
            <person name="Juenger T."/>
        </authorList>
    </citation>
    <scope>NUCLEOTIDE SEQUENCE [LARGE SCALE GENOMIC DNA]</scope>
    <source>
        <strain evidence="2">FIL2</strain>
    </source>
</reference>